<dbReference type="KEGG" id="orz:FNH13_07980"/>
<accession>A0A516G9U4</accession>
<keyword evidence="3" id="KW-1185">Reference proteome</keyword>
<dbReference type="Proteomes" id="UP000315395">
    <property type="component" value="Chromosome"/>
</dbReference>
<organism evidence="2 3">
    <name type="scientific">Ornithinimicrobium ciconiae</name>
    <dbReference type="NCBI Taxonomy" id="2594265"/>
    <lineage>
        <taxon>Bacteria</taxon>
        <taxon>Bacillati</taxon>
        <taxon>Actinomycetota</taxon>
        <taxon>Actinomycetes</taxon>
        <taxon>Micrococcales</taxon>
        <taxon>Ornithinimicrobiaceae</taxon>
        <taxon>Ornithinimicrobium</taxon>
    </lineage>
</organism>
<gene>
    <name evidence="2" type="ORF">FNH13_07980</name>
</gene>
<evidence type="ECO:0000313" key="3">
    <source>
        <dbReference type="Proteomes" id="UP000315395"/>
    </source>
</evidence>
<sequence length="141" mass="15044">MTLDNLTGSPDMLPPVDALGASTSTSSDSAPSTEFDEPGLTVGEVDSGPSLQPPEALAAGADDDGVTAATWHSVKIDALWSIEETRNAWLRIAGGAWKRIYNGRDGSFQALVTLASQARQTGRTAQIREESDGMIYEIYLW</sequence>
<dbReference type="OrthoDB" id="4195837at2"/>
<proteinExistence type="predicted"/>
<feature type="region of interest" description="Disordered" evidence="1">
    <location>
        <begin position="1"/>
        <end position="62"/>
    </location>
</feature>
<reference evidence="2 3" key="1">
    <citation type="submission" date="2019-07" db="EMBL/GenBank/DDBJ databases">
        <title>complete genome sequencing of Ornithinimicrobium sp. H23M54.</title>
        <authorList>
            <person name="Bae J.-W."/>
            <person name="Lee S.-Y."/>
        </authorList>
    </citation>
    <scope>NUCLEOTIDE SEQUENCE [LARGE SCALE GENOMIC DNA]</scope>
    <source>
        <strain evidence="2 3">H23M54</strain>
    </source>
</reference>
<feature type="compositionally biased region" description="Low complexity" evidence="1">
    <location>
        <begin position="21"/>
        <end position="33"/>
    </location>
</feature>
<protein>
    <submittedName>
        <fullName evidence="2">Uncharacterized protein</fullName>
    </submittedName>
</protein>
<dbReference type="AlphaFoldDB" id="A0A516G9U4"/>
<dbReference type="EMBL" id="CP041616">
    <property type="protein sequence ID" value="QDO88293.1"/>
    <property type="molecule type" value="Genomic_DNA"/>
</dbReference>
<name>A0A516G9U4_9MICO</name>
<evidence type="ECO:0000313" key="2">
    <source>
        <dbReference type="EMBL" id="QDO88293.1"/>
    </source>
</evidence>
<evidence type="ECO:0000256" key="1">
    <source>
        <dbReference type="SAM" id="MobiDB-lite"/>
    </source>
</evidence>
<dbReference type="RefSeq" id="WP_143782968.1">
    <property type="nucleotide sequence ID" value="NZ_CP041616.1"/>
</dbReference>